<feature type="region of interest" description="Disordered" evidence="1">
    <location>
        <begin position="31"/>
        <end position="63"/>
    </location>
</feature>
<organism evidence="3 4">
    <name type="scientific">Streptomyces roseicoloratus</name>
    <dbReference type="NCBI Taxonomy" id="2508722"/>
    <lineage>
        <taxon>Bacteria</taxon>
        <taxon>Bacillati</taxon>
        <taxon>Actinomycetota</taxon>
        <taxon>Actinomycetes</taxon>
        <taxon>Kitasatosporales</taxon>
        <taxon>Streptomycetaceae</taxon>
        <taxon>Streptomyces</taxon>
    </lineage>
</organism>
<dbReference type="EMBL" id="CP133762">
    <property type="protein sequence ID" value="WMX45543.1"/>
    <property type="molecule type" value="Genomic_DNA"/>
</dbReference>
<proteinExistence type="predicted"/>
<keyword evidence="2" id="KW-0812">Transmembrane</keyword>
<accession>A0ABY9RTL8</accession>
<protein>
    <submittedName>
        <fullName evidence="3">Uncharacterized protein</fullName>
    </submittedName>
</protein>
<evidence type="ECO:0000256" key="1">
    <source>
        <dbReference type="SAM" id="MobiDB-lite"/>
    </source>
</evidence>
<keyword evidence="2" id="KW-0472">Membrane</keyword>
<keyword evidence="4" id="KW-1185">Reference proteome</keyword>
<sequence length="382" mass="42126">MAEPTIKDVLDRLAELKGDLETATVRVKNVEMERMTEEERKEADEKKKKEEEELRKEGKPVPEDPMVTVSKFKASLIEQEPRILTERHLPTSFITKIDDMHKEIVKNPVTEYFEAGGFDGIAAGVEKLYEGEGIITALKYWGSNFAGVLAAAVLGVVGIYLAGRFSGIQRSLQQLLNWRQRDLPRAQRSILALDENGDARSQSRRDVEARERRVANGGTSLADLVGNDTNVAQTQALREQLALMNPELLKFNNRAPSFLQSFRKLPTEAKATQAANGVKKVAEAATGINHGQLLQVADGVNKINNAMRNADHRKIGKVAKAVGKLKDAMQGFDPKDLPKSSDLGPAATKMGELADATETLRTKFRELRGTIQSLDQALGATR</sequence>
<reference evidence="3 4" key="1">
    <citation type="submission" date="2023-09" db="EMBL/GenBank/DDBJ databases">
        <title>Complete genome of Streptomyces roseicoloratus T14.</title>
        <authorList>
            <person name="Bashizi T."/>
            <person name="Kim M.-J."/>
            <person name="Lee G."/>
            <person name="Tagele S.B."/>
            <person name="Shin J.-H."/>
        </authorList>
    </citation>
    <scope>NUCLEOTIDE SEQUENCE [LARGE SCALE GENOMIC DNA]</scope>
    <source>
        <strain evidence="3 4">T14</strain>
    </source>
</reference>
<feature type="transmembrane region" description="Helical" evidence="2">
    <location>
        <begin position="140"/>
        <end position="162"/>
    </location>
</feature>
<dbReference type="Proteomes" id="UP001250858">
    <property type="component" value="Chromosome"/>
</dbReference>
<evidence type="ECO:0000256" key="2">
    <source>
        <dbReference type="SAM" id="Phobius"/>
    </source>
</evidence>
<keyword evidence="2" id="KW-1133">Transmembrane helix</keyword>
<gene>
    <name evidence="3" type="ORF">RGF97_12710</name>
</gene>
<feature type="compositionally biased region" description="Basic and acidic residues" evidence="1">
    <location>
        <begin position="31"/>
        <end position="62"/>
    </location>
</feature>
<evidence type="ECO:0000313" key="4">
    <source>
        <dbReference type="Proteomes" id="UP001250858"/>
    </source>
</evidence>
<evidence type="ECO:0000313" key="3">
    <source>
        <dbReference type="EMBL" id="WMX45543.1"/>
    </source>
</evidence>
<name>A0ABY9RTL8_9ACTN</name>
<dbReference type="RefSeq" id="WP_309548536.1">
    <property type="nucleotide sequence ID" value="NZ_CP133762.1"/>
</dbReference>